<feature type="domain" description="Bifunctional inhibitor/plant lipid transfer protein/seed storage helical" evidence="5">
    <location>
        <begin position="23"/>
        <end position="103"/>
    </location>
</feature>
<feature type="signal peptide" evidence="4">
    <location>
        <begin position="1"/>
        <end position="20"/>
    </location>
</feature>
<dbReference type="EMBL" id="JACXVP010000010">
    <property type="protein sequence ID" value="KAG5579518.1"/>
    <property type="molecule type" value="Genomic_DNA"/>
</dbReference>
<dbReference type="CDD" id="cd01960">
    <property type="entry name" value="nsLTP1"/>
    <property type="match status" value="1"/>
</dbReference>
<evidence type="ECO:0000313" key="6">
    <source>
        <dbReference type="EMBL" id="KAG5579518.1"/>
    </source>
</evidence>
<evidence type="ECO:0000313" key="7">
    <source>
        <dbReference type="Proteomes" id="UP000824120"/>
    </source>
</evidence>
<keyword evidence="3" id="KW-0446">Lipid-binding</keyword>
<dbReference type="SUPFAM" id="SSF47699">
    <property type="entry name" value="Bifunctional inhibitor/lipid-transfer protein/seed storage 2S albumin"/>
    <property type="match status" value="1"/>
</dbReference>
<evidence type="ECO:0000256" key="4">
    <source>
        <dbReference type="SAM" id="SignalP"/>
    </source>
</evidence>
<reference evidence="6 7" key="1">
    <citation type="submission" date="2020-09" db="EMBL/GenBank/DDBJ databases">
        <title>De no assembly of potato wild relative species, Solanum commersonii.</title>
        <authorList>
            <person name="Cho K."/>
        </authorList>
    </citation>
    <scope>NUCLEOTIDE SEQUENCE [LARGE SCALE GENOMIC DNA]</scope>
    <source>
        <strain evidence="6">LZ3.2</strain>
        <tissue evidence="6">Leaf</tissue>
    </source>
</reference>
<dbReference type="Proteomes" id="UP000824120">
    <property type="component" value="Chromosome 10"/>
</dbReference>
<accession>A0A9J5WX46</accession>
<dbReference type="GO" id="GO:0006869">
    <property type="term" value="P:lipid transport"/>
    <property type="evidence" value="ECO:0007669"/>
    <property type="project" value="InterPro"/>
</dbReference>
<gene>
    <name evidence="6" type="ORF">H5410_050145</name>
</gene>
<dbReference type="OrthoDB" id="1876592at2759"/>
<dbReference type="InterPro" id="IPR016140">
    <property type="entry name" value="Bifunc_inhib/LTP/seed_store"/>
</dbReference>
<dbReference type="InterPro" id="IPR000528">
    <property type="entry name" value="Plant_nsLTP"/>
</dbReference>
<keyword evidence="2" id="KW-0813">Transport</keyword>
<evidence type="ECO:0000256" key="1">
    <source>
        <dbReference type="ARBA" id="ARBA00009748"/>
    </source>
</evidence>
<keyword evidence="7" id="KW-1185">Reference proteome</keyword>
<dbReference type="AlphaFoldDB" id="A0A9J5WX46"/>
<name>A0A9J5WX46_SOLCO</name>
<comment type="caution">
    <text evidence="6">The sequence shown here is derived from an EMBL/GenBank/DDBJ whole genome shotgun (WGS) entry which is preliminary data.</text>
</comment>
<dbReference type="PANTHER" id="PTHR33076">
    <property type="entry name" value="NON-SPECIFIC LIPID-TRANSFER PROTEIN 2-RELATED"/>
    <property type="match status" value="1"/>
</dbReference>
<dbReference type="InterPro" id="IPR036312">
    <property type="entry name" value="Bifun_inhib/LTP/seed_sf"/>
</dbReference>
<dbReference type="GO" id="GO:0008289">
    <property type="term" value="F:lipid binding"/>
    <property type="evidence" value="ECO:0007669"/>
    <property type="project" value="UniProtKB-KW"/>
</dbReference>
<evidence type="ECO:0000256" key="2">
    <source>
        <dbReference type="ARBA" id="ARBA00022448"/>
    </source>
</evidence>
<evidence type="ECO:0000256" key="3">
    <source>
        <dbReference type="ARBA" id="ARBA00023121"/>
    </source>
</evidence>
<evidence type="ECO:0000259" key="5">
    <source>
        <dbReference type="Pfam" id="PF14368"/>
    </source>
</evidence>
<comment type="similarity">
    <text evidence="1">Belongs to the plant LTP family.</text>
</comment>
<sequence length="115" mass="12534">MAKIVLTLFALALILGQTNGDVNGGVNCERDVLHLVKPCSLFVLAQDPKPSEECCVGLQSLAKTAAASQSDRKVLCDCIKYLEKFGFVNYTKAKQLPQLCHFTAFMPIEPNPDCS</sequence>
<dbReference type="Gene3D" id="1.10.110.10">
    <property type="entry name" value="Plant lipid-transfer and hydrophobic proteins"/>
    <property type="match status" value="1"/>
</dbReference>
<organism evidence="6 7">
    <name type="scientific">Solanum commersonii</name>
    <name type="common">Commerson's wild potato</name>
    <name type="synonym">Commerson's nightshade</name>
    <dbReference type="NCBI Taxonomy" id="4109"/>
    <lineage>
        <taxon>Eukaryota</taxon>
        <taxon>Viridiplantae</taxon>
        <taxon>Streptophyta</taxon>
        <taxon>Embryophyta</taxon>
        <taxon>Tracheophyta</taxon>
        <taxon>Spermatophyta</taxon>
        <taxon>Magnoliopsida</taxon>
        <taxon>eudicotyledons</taxon>
        <taxon>Gunneridae</taxon>
        <taxon>Pentapetalae</taxon>
        <taxon>asterids</taxon>
        <taxon>lamiids</taxon>
        <taxon>Solanales</taxon>
        <taxon>Solanaceae</taxon>
        <taxon>Solanoideae</taxon>
        <taxon>Solaneae</taxon>
        <taxon>Solanum</taxon>
    </lineage>
</organism>
<keyword evidence="4" id="KW-0732">Signal</keyword>
<proteinExistence type="inferred from homology"/>
<dbReference type="Pfam" id="PF14368">
    <property type="entry name" value="LTP_2"/>
    <property type="match status" value="1"/>
</dbReference>
<protein>
    <recommendedName>
        <fullName evidence="5">Bifunctional inhibitor/plant lipid transfer protein/seed storage helical domain-containing protein</fullName>
    </recommendedName>
</protein>
<feature type="chain" id="PRO_5039913988" description="Bifunctional inhibitor/plant lipid transfer protein/seed storage helical domain-containing protein" evidence="4">
    <location>
        <begin position="21"/>
        <end position="115"/>
    </location>
</feature>